<evidence type="ECO:0000256" key="2">
    <source>
        <dbReference type="ARBA" id="ARBA00022448"/>
    </source>
</evidence>
<dbReference type="Pfam" id="PF03480">
    <property type="entry name" value="DctP"/>
    <property type="match status" value="1"/>
</dbReference>
<comment type="similarity">
    <text evidence="1">Belongs to the bacterial solute-binding protein 7 family.</text>
</comment>
<dbReference type="NCBIfam" id="NF037995">
    <property type="entry name" value="TRAP_S1"/>
    <property type="match status" value="1"/>
</dbReference>
<gene>
    <name evidence="4" type="ORF">UFOVP112_206</name>
</gene>
<accession>A0A6J5L322</accession>
<dbReference type="InterPro" id="IPR018389">
    <property type="entry name" value="DctP_fam"/>
</dbReference>
<evidence type="ECO:0000256" key="1">
    <source>
        <dbReference type="ARBA" id="ARBA00009023"/>
    </source>
</evidence>
<keyword evidence="2" id="KW-0813">Transport</keyword>
<organism evidence="4">
    <name type="scientific">uncultured Caudovirales phage</name>
    <dbReference type="NCBI Taxonomy" id="2100421"/>
    <lineage>
        <taxon>Viruses</taxon>
        <taxon>Duplodnaviria</taxon>
        <taxon>Heunggongvirae</taxon>
        <taxon>Uroviricota</taxon>
        <taxon>Caudoviricetes</taxon>
        <taxon>Peduoviridae</taxon>
        <taxon>Maltschvirus</taxon>
        <taxon>Maltschvirus maltsch</taxon>
    </lineage>
</organism>
<evidence type="ECO:0000256" key="3">
    <source>
        <dbReference type="ARBA" id="ARBA00022729"/>
    </source>
</evidence>
<protein>
    <submittedName>
        <fullName evidence="4">DctP TRAP-type C4-dicarboxylate transport system, periplasmic component</fullName>
    </submittedName>
</protein>
<evidence type="ECO:0000313" key="4">
    <source>
        <dbReference type="EMBL" id="CAB4129108.1"/>
    </source>
</evidence>
<dbReference type="PANTHER" id="PTHR33376">
    <property type="match status" value="1"/>
</dbReference>
<dbReference type="Gene3D" id="3.40.190.170">
    <property type="entry name" value="Bacterial extracellular solute-binding protein, family 7"/>
    <property type="match status" value="1"/>
</dbReference>
<dbReference type="EMBL" id="LR796233">
    <property type="protein sequence ID" value="CAB4129108.1"/>
    <property type="molecule type" value="Genomic_DNA"/>
</dbReference>
<sequence length="322" mass="36412">MQPKKLRWLIAHEPNELFLRTAVAFAERLKETTNGRYEVEIYTVDEYEAKFKTFTDPGRNFVPSPMVLLESGEIELSQLHITELAQFHAPDFFALELPFLFKDHDHAARVFEGQIGKTMLNNLKDRSPATGLAFTYSGGFRCVAAEQEITSLEQLKGITYATCINPVTIDMVEALGAIAEPLHIKDFIKKFQEEGVTAGALETTIPRYLAQFATTTKKHLLNTKHNLFLTAIIISNEFLASLNDEDRAAFYDASEYASRLERKWSVEDAVAFAEKKDHSDIGVTYAELSAEETEKFKALTAPLYDKYKDFFSVDLVDGIIRS</sequence>
<dbReference type="PANTHER" id="PTHR33376:SF7">
    <property type="entry name" value="C4-DICARBOXYLATE-BINDING PROTEIN DCTB"/>
    <property type="match status" value="1"/>
</dbReference>
<dbReference type="GO" id="GO:0055085">
    <property type="term" value="P:transmembrane transport"/>
    <property type="evidence" value="ECO:0007669"/>
    <property type="project" value="InterPro"/>
</dbReference>
<keyword evidence="3" id="KW-0732">Signal</keyword>
<name>A0A6J5L322_9CAUD</name>
<proteinExistence type="inferred from homology"/>
<dbReference type="InterPro" id="IPR038404">
    <property type="entry name" value="TRAP_DctP_sf"/>
</dbReference>
<reference evidence="4" key="1">
    <citation type="submission" date="2020-04" db="EMBL/GenBank/DDBJ databases">
        <authorList>
            <person name="Chiriac C."/>
            <person name="Salcher M."/>
            <person name="Ghai R."/>
            <person name="Kavagutti S V."/>
        </authorList>
    </citation>
    <scope>NUCLEOTIDE SEQUENCE</scope>
</reference>